<keyword evidence="10" id="KW-1185">Reference proteome</keyword>
<dbReference type="AlphaFoldDB" id="A0A9P6RR69"/>
<dbReference type="GO" id="GO:0031267">
    <property type="term" value="F:small GTPase binding"/>
    <property type="evidence" value="ECO:0007669"/>
    <property type="project" value="InterPro"/>
</dbReference>
<organism evidence="9 10">
    <name type="scientific">Dissophora globulifera</name>
    <dbReference type="NCBI Taxonomy" id="979702"/>
    <lineage>
        <taxon>Eukaryota</taxon>
        <taxon>Fungi</taxon>
        <taxon>Fungi incertae sedis</taxon>
        <taxon>Mucoromycota</taxon>
        <taxon>Mortierellomycotina</taxon>
        <taxon>Mortierellomycetes</taxon>
        <taxon>Mortierellales</taxon>
        <taxon>Mortierellaceae</taxon>
        <taxon>Dissophora</taxon>
    </lineage>
</organism>
<keyword evidence="6" id="KW-0539">Nucleus</keyword>
<dbReference type="Proteomes" id="UP000738325">
    <property type="component" value="Unassembled WGS sequence"/>
</dbReference>
<feature type="compositionally biased region" description="Acidic residues" evidence="7">
    <location>
        <begin position="970"/>
        <end position="1004"/>
    </location>
</feature>
<dbReference type="SUPFAM" id="SSF48371">
    <property type="entry name" value="ARM repeat"/>
    <property type="match status" value="1"/>
</dbReference>
<dbReference type="InterPro" id="IPR013713">
    <property type="entry name" value="XPO2_central"/>
</dbReference>
<dbReference type="GO" id="GO:0005635">
    <property type="term" value="C:nuclear envelope"/>
    <property type="evidence" value="ECO:0007669"/>
    <property type="project" value="TreeGrafter"/>
</dbReference>
<keyword evidence="5" id="KW-0653">Protein transport</keyword>
<proteinExistence type="predicted"/>
<keyword evidence="4" id="KW-0963">Cytoplasm</keyword>
<dbReference type="PROSITE" id="PS50166">
    <property type="entry name" value="IMPORTIN_B_NT"/>
    <property type="match status" value="1"/>
</dbReference>
<dbReference type="InterPro" id="IPR016024">
    <property type="entry name" value="ARM-type_fold"/>
</dbReference>
<dbReference type="EMBL" id="JAAAIP010000147">
    <property type="protein sequence ID" value="KAG0324478.1"/>
    <property type="molecule type" value="Genomic_DNA"/>
</dbReference>
<dbReference type="FunFam" id="1.25.10.10:FF:000244">
    <property type="entry name" value="Nonsense-mediated mRNA decay protein"/>
    <property type="match status" value="1"/>
</dbReference>
<dbReference type="Gene3D" id="1.25.10.10">
    <property type="entry name" value="Leucine-rich Repeat Variant"/>
    <property type="match status" value="1"/>
</dbReference>
<feature type="region of interest" description="Disordered" evidence="7">
    <location>
        <begin position="960"/>
        <end position="1004"/>
    </location>
</feature>
<evidence type="ECO:0000256" key="7">
    <source>
        <dbReference type="SAM" id="MobiDB-lite"/>
    </source>
</evidence>
<evidence type="ECO:0000256" key="4">
    <source>
        <dbReference type="ARBA" id="ARBA00022490"/>
    </source>
</evidence>
<evidence type="ECO:0000313" key="9">
    <source>
        <dbReference type="EMBL" id="KAG0324478.1"/>
    </source>
</evidence>
<dbReference type="Pfam" id="PF03810">
    <property type="entry name" value="IBN_N"/>
    <property type="match status" value="1"/>
</dbReference>
<dbReference type="InterPro" id="IPR011989">
    <property type="entry name" value="ARM-like"/>
</dbReference>
<dbReference type="GO" id="GO:0006606">
    <property type="term" value="P:protein import into nucleus"/>
    <property type="evidence" value="ECO:0007669"/>
    <property type="project" value="TreeGrafter"/>
</dbReference>
<dbReference type="InterPro" id="IPR001494">
    <property type="entry name" value="Importin-beta_N"/>
</dbReference>
<feature type="compositionally biased region" description="Acidic residues" evidence="7">
    <location>
        <begin position="906"/>
        <end position="944"/>
    </location>
</feature>
<evidence type="ECO:0000259" key="8">
    <source>
        <dbReference type="PROSITE" id="PS50166"/>
    </source>
</evidence>
<evidence type="ECO:0000256" key="3">
    <source>
        <dbReference type="ARBA" id="ARBA00022448"/>
    </source>
</evidence>
<feature type="domain" description="Importin N-terminal" evidence="8">
    <location>
        <begin position="24"/>
        <end position="100"/>
    </location>
</feature>
<evidence type="ECO:0000256" key="5">
    <source>
        <dbReference type="ARBA" id="ARBA00022927"/>
    </source>
</evidence>
<dbReference type="SMART" id="SM00913">
    <property type="entry name" value="IBN_N"/>
    <property type="match status" value="1"/>
</dbReference>
<evidence type="ECO:0000313" key="10">
    <source>
        <dbReference type="Proteomes" id="UP000738325"/>
    </source>
</evidence>
<reference evidence="9" key="1">
    <citation type="journal article" date="2020" name="Fungal Divers.">
        <title>Resolving the Mortierellaceae phylogeny through synthesis of multi-gene phylogenetics and phylogenomics.</title>
        <authorList>
            <person name="Vandepol N."/>
            <person name="Liber J."/>
            <person name="Desiro A."/>
            <person name="Na H."/>
            <person name="Kennedy M."/>
            <person name="Barry K."/>
            <person name="Grigoriev I.V."/>
            <person name="Miller A.N."/>
            <person name="O'Donnell K."/>
            <person name="Stajich J.E."/>
            <person name="Bonito G."/>
        </authorList>
    </citation>
    <scope>NUCLEOTIDE SEQUENCE</scope>
    <source>
        <strain evidence="9">REB-010B</strain>
    </source>
</reference>
<dbReference type="PANTHER" id="PTHR10997">
    <property type="entry name" value="IMPORTIN-7, 8, 11"/>
    <property type="match status" value="1"/>
</dbReference>
<sequence>MDIQTLYTLFQATFQPDTNVRIQAELQLKQLEGTQGTLLAAMQIVGSDESELHVRQAASIYFKNAVKRYWFETEATPAHLKISPSDKEAIKGNILQLLASTPAVVRTQLLTVLGVILSNDFPANYPSYLGLVQNLLQSQEPKTVFVGLLALKELTRVYKFKVSEREHVEEIIAAFFPIIQQIGSGLVNANNVEAAEMLKIIFKCYHHTIQLDLSERLRDNASLIPWGTLFIQMVEKPLPTEGLPTDLEDLEKHSWWKAKRWAYQCLNRLYTRYGNPTALTSDSKYKTFATGFIQNFAPNILTAYLKQVELWVAKQSWLSPRCLCLIANFFEESVKDKHIWSMMKPHSETLITHFVFPQLCFTAADETLWVDDPVEYVHAKIDVLEDFNSPATAATNFMAVMARYRQNAFMQVLSLANNVLQKYNESPAESRNPREKDGALVMIGALAPLILRKKSLASNMETFFVNHVFSEFKSQYPYLRARACEMVNHFSELDFEDSNNTGIAFTNLMESLRDTQLPVKVTAALALRPMIRHDAVCEAMKPHLQFIMHELLSITNQIDVDTLAEVMDDFVEVFAQDLAPFAVQLCEQLRDTFLRICADMGPSADGVDDISDRAIEEASDKTMAAIGVLKTIGTLILSLESTPEVLNQLEIALLPVITFTLQNSIIDLFDGVFEIIDSCTFSAKAISTNMWGVFELIYKTFKDSALDFMEEMLPSLDNYISYGKEVFCTNENVQHSIYDIIETVMKSDRLSENDRVFACKLAESFILNCRGHIDKYIAPILNLVFYYLAPEEGIETVEFRVQATEVVMNTLYYNAPVALRLLEENGWTQRFFGVWFQNLDKFSRVHDKKLSIFALCALLQVPVEQLPPTLQSGWPQVLNGLLRNFEGLPVAQAKRKEMEKMYNIGSDDDDDEDDDYEDNADDDEEVTSDEDEEVEEEWVDDDEDVYDEGHEYLEFLAQQAAKKRGAGTDNDYEDNDNDDGDDDNDDDDDEEEEEDLEESIYFESPLDELDPYIVFREVFTGLQQHNPGSYHELTKAMTTEQQEFVMNLMQIAEANAAAAAAVEAAEAAAAREA</sequence>
<dbReference type="PANTHER" id="PTHR10997:SF18">
    <property type="entry name" value="D-IMPORTIN 7_RANBP7"/>
    <property type="match status" value="1"/>
</dbReference>
<evidence type="ECO:0000256" key="1">
    <source>
        <dbReference type="ARBA" id="ARBA00004123"/>
    </source>
</evidence>
<feature type="region of interest" description="Disordered" evidence="7">
    <location>
        <begin position="903"/>
        <end position="944"/>
    </location>
</feature>
<name>A0A9P6RR69_9FUNG</name>
<evidence type="ECO:0000256" key="6">
    <source>
        <dbReference type="ARBA" id="ARBA00023242"/>
    </source>
</evidence>
<comment type="caution">
    <text evidence="9">The sequence shown here is derived from an EMBL/GenBank/DDBJ whole genome shotgun (WGS) entry which is preliminary data.</text>
</comment>
<protein>
    <recommendedName>
        <fullName evidence="8">Importin N-terminal domain-containing protein</fullName>
    </recommendedName>
</protein>
<keyword evidence="3" id="KW-0813">Transport</keyword>
<dbReference type="GO" id="GO:0005829">
    <property type="term" value="C:cytosol"/>
    <property type="evidence" value="ECO:0007669"/>
    <property type="project" value="TreeGrafter"/>
</dbReference>
<comment type="subcellular location">
    <subcellularLocation>
        <location evidence="2">Cytoplasm</location>
    </subcellularLocation>
    <subcellularLocation>
        <location evidence="1">Nucleus</location>
    </subcellularLocation>
</comment>
<accession>A0A9P6RR69</accession>
<gene>
    <name evidence="9" type="ORF">BGZ99_001772</name>
</gene>
<dbReference type="OrthoDB" id="760868at2759"/>
<dbReference type="Pfam" id="PF08506">
    <property type="entry name" value="Cse1"/>
    <property type="match status" value="1"/>
</dbReference>
<evidence type="ECO:0000256" key="2">
    <source>
        <dbReference type="ARBA" id="ARBA00004496"/>
    </source>
</evidence>